<comment type="pathway">
    <text evidence="7">Cell wall biogenesis; peptidoglycan biosynthesis.</text>
</comment>
<protein>
    <recommendedName>
        <fullName evidence="2 7">Glutamate racemase</fullName>
        <ecNumber evidence="2 7">5.1.1.3</ecNumber>
    </recommendedName>
</protein>
<keyword evidence="10" id="KW-1185">Reference proteome</keyword>
<dbReference type="InterPro" id="IPR001920">
    <property type="entry name" value="Asp/Glu_race"/>
</dbReference>
<feature type="binding site" evidence="7">
    <location>
        <begin position="44"/>
        <end position="45"/>
    </location>
    <ligand>
        <name>substrate</name>
    </ligand>
</feature>
<dbReference type="GO" id="GO:0009252">
    <property type="term" value="P:peptidoglycan biosynthetic process"/>
    <property type="evidence" value="ECO:0007669"/>
    <property type="project" value="UniProtKB-UniRule"/>
</dbReference>
<dbReference type="Proteomes" id="UP000295830">
    <property type="component" value="Unassembled WGS sequence"/>
</dbReference>
<dbReference type="FunFam" id="3.40.50.1860:FF:000001">
    <property type="entry name" value="Glutamate racemase"/>
    <property type="match status" value="1"/>
</dbReference>
<dbReference type="GO" id="GO:0008360">
    <property type="term" value="P:regulation of cell shape"/>
    <property type="evidence" value="ECO:0007669"/>
    <property type="project" value="UniProtKB-KW"/>
</dbReference>
<feature type="binding site" evidence="7">
    <location>
        <begin position="187"/>
        <end position="188"/>
    </location>
    <ligand>
        <name>substrate</name>
    </ligand>
</feature>
<evidence type="ECO:0000256" key="3">
    <source>
        <dbReference type="ARBA" id="ARBA00022960"/>
    </source>
</evidence>
<dbReference type="PROSITE" id="PS00924">
    <property type="entry name" value="ASP_GLU_RACEMASE_2"/>
    <property type="match status" value="1"/>
</dbReference>
<keyword evidence="5 7" id="KW-0413">Isomerase</keyword>
<keyword evidence="4 7" id="KW-0573">Peptidoglycan synthesis</keyword>
<dbReference type="InterPro" id="IPR004391">
    <property type="entry name" value="Glu_race"/>
</dbReference>
<dbReference type="Pfam" id="PF01177">
    <property type="entry name" value="Asp_Glu_race"/>
    <property type="match status" value="1"/>
</dbReference>
<feature type="binding site" evidence="7">
    <location>
        <begin position="77"/>
        <end position="78"/>
    </location>
    <ligand>
        <name>substrate</name>
    </ligand>
</feature>
<dbReference type="InterPro" id="IPR015942">
    <property type="entry name" value="Asp/Glu/hydantoin_racemase"/>
</dbReference>
<comment type="catalytic activity">
    <reaction evidence="1 7">
        <text>L-glutamate = D-glutamate</text>
        <dbReference type="Rhea" id="RHEA:12813"/>
        <dbReference type="ChEBI" id="CHEBI:29985"/>
        <dbReference type="ChEBI" id="CHEBI:29986"/>
        <dbReference type="EC" id="5.1.1.3"/>
    </reaction>
</comment>
<dbReference type="UniPathway" id="UPA00219"/>
<dbReference type="EC" id="5.1.1.3" evidence="2 7"/>
<dbReference type="HAMAP" id="MF_00258">
    <property type="entry name" value="Glu_racemase"/>
    <property type="match status" value="1"/>
</dbReference>
<keyword evidence="3 7" id="KW-0133">Cell shape</keyword>
<evidence type="ECO:0000313" key="10">
    <source>
        <dbReference type="Proteomes" id="UP000295830"/>
    </source>
</evidence>
<name>A0A4R7JLJ8_9GAMM</name>
<dbReference type="NCBIfam" id="TIGR00067">
    <property type="entry name" value="glut_race"/>
    <property type="match status" value="1"/>
</dbReference>
<feature type="compositionally biased region" description="Polar residues" evidence="8">
    <location>
        <begin position="265"/>
        <end position="285"/>
    </location>
</feature>
<evidence type="ECO:0000256" key="2">
    <source>
        <dbReference type="ARBA" id="ARBA00013090"/>
    </source>
</evidence>
<reference evidence="9 10" key="1">
    <citation type="submission" date="2019-03" db="EMBL/GenBank/DDBJ databases">
        <title>Genomic Encyclopedia of Type Strains, Phase IV (KMG-IV): sequencing the most valuable type-strain genomes for metagenomic binning, comparative biology and taxonomic classification.</title>
        <authorList>
            <person name="Goeker M."/>
        </authorList>
    </citation>
    <scope>NUCLEOTIDE SEQUENCE [LARGE SCALE GENOMIC DNA]</scope>
    <source>
        <strain evidence="9 10">DSM 15505</strain>
    </source>
</reference>
<keyword evidence="6 7" id="KW-0961">Cell wall biogenesis/degradation</keyword>
<evidence type="ECO:0000256" key="4">
    <source>
        <dbReference type="ARBA" id="ARBA00022984"/>
    </source>
</evidence>
<dbReference type="EMBL" id="SOAX01000006">
    <property type="protein sequence ID" value="TDT38524.1"/>
    <property type="molecule type" value="Genomic_DNA"/>
</dbReference>
<sequence>MPEGRPRILLFDSGMGGLSIARSLWRHLPGLGIVYLADNARFPYGDRSEGEVVERCVALVEHTLAEYPCDVVVVACNTASTVVLPELRARIGQPVVGVVPAIKPAAAMSGNRRIGLLATPATVDRPYLQRLIDDYASDCEIIRVGSSELVRLAEDSLETGAVAGHRVEPILAPFIRGGVDTVVLGCTHFPLIRESLMAAMPGDIAWVDSGGAIARRVEQLLRDMGTAHVSGRSAMEAFLLTGAAPSGLEAWMDRAGTEHGVEMPRQSSRVSLNMARNSSIGKAGR</sequence>
<gene>
    <name evidence="7" type="primary">murI</name>
    <name evidence="9" type="ORF">DES49_2501</name>
</gene>
<dbReference type="Gene3D" id="3.40.50.1860">
    <property type="match status" value="2"/>
</dbReference>
<dbReference type="GO" id="GO:0071555">
    <property type="term" value="P:cell wall organization"/>
    <property type="evidence" value="ECO:0007669"/>
    <property type="project" value="UniProtKB-KW"/>
</dbReference>
<dbReference type="InterPro" id="IPR018187">
    <property type="entry name" value="Asp/Glu_racemase_AS_1"/>
</dbReference>
<comment type="caution">
    <text evidence="9">The sequence shown here is derived from an EMBL/GenBank/DDBJ whole genome shotgun (WGS) entry which is preliminary data.</text>
</comment>
<feature type="active site" description="Proton donor/acceptor" evidence="7">
    <location>
        <position position="186"/>
    </location>
</feature>
<comment type="similarity">
    <text evidence="7">Belongs to the aspartate/glutamate racemases family.</text>
</comment>
<feature type="region of interest" description="Disordered" evidence="8">
    <location>
        <begin position="261"/>
        <end position="285"/>
    </location>
</feature>
<proteinExistence type="inferred from homology"/>
<feature type="active site" description="Proton donor/acceptor" evidence="7">
    <location>
        <position position="76"/>
    </location>
</feature>
<dbReference type="RefSeq" id="WP_133736741.1">
    <property type="nucleotide sequence ID" value="NZ_SOAX01000006.1"/>
</dbReference>
<evidence type="ECO:0000256" key="5">
    <source>
        <dbReference type="ARBA" id="ARBA00023235"/>
    </source>
</evidence>
<dbReference type="AlphaFoldDB" id="A0A4R7JLJ8"/>
<organism evidence="9 10">
    <name type="scientific">Halospina denitrificans</name>
    <dbReference type="NCBI Taxonomy" id="332522"/>
    <lineage>
        <taxon>Bacteria</taxon>
        <taxon>Pseudomonadati</taxon>
        <taxon>Pseudomonadota</taxon>
        <taxon>Gammaproteobacteria</taxon>
        <taxon>Halospina</taxon>
    </lineage>
</organism>
<evidence type="ECO:0000256" key="8">
    <source>
        <dbReference type="SAM" id="MobiDB-lite"/>
    </source>
</evidence>
<feature type="binding site" evidence="7">
    <location>
        <begin position="12"/>
        <end position="13"/>
    </location>
    <ligand>
        <name>substrate</name>
    </ligand>
</feature>
<dbReference type="InterPro" id="IPR033134">
    <property type="entry name" value="Asp/Glu_racemase_AS_2"/>
</dbReference>
<dbReference type="OrthoDB" id="9801055at2"/>
<dbReference type="SUPFAM" id="SSF53681">
    <property type="entry name" value="Aspartate/glutamate racemase"/>
    <property type="match status" value="2"/>
</dbReference>
<accession>A0A4R7JLJ8</accession>
<evidence type="ECO:0000313" key="9">
    <source>
        <dbReference type="EMBL" id="TDT38524.1"/>
    </source>
</evidence>
<evidence type="ECO:0000256" key="7">
    <source>
        <dbReference type="HAMAP-Rule" id="MF_00258"/>
    </source>
</evidence>
<dbReference type="PROSITE" id="PS00923">
    <property type="entry name" value="ASP_GLU_RACEMASE_1"/>
    <property type="match status" value="1"/>
</dbReference>
<comment type="function">
    <text evidence="7">Provides the (R)-glutamate required for cell wall biosynthesis.</text>
</comment>
<dbReference type="PANTHER" id="PTHR21198">
    <property type="entry name" value="GLUTAMATE RACEMASE"/>
    <property type="match status" value="1"/>
</dbReference>
<evidence type="ECO:0000256" key="1">
    <source>
        <dbReference type="ARBA" id="ARBA00001602"/>
    </source>
</evidence>
<dbReference type="PANTHER" id="PTHR21198:SF2">
    <property type="entry name" value="GLUTAMATE RACEMASE"/>
    <property type="match status" value="1"/>
</dbReference>
<evidence type="ECO:0000256" key="6">
    <source>
        <dbReference type="ARBA" id="ARBA00023316"/>
    </source>
</evidence>
<dbReference type="GO" id="GO:0008881">
    <property type="term" value="F:glutamate racemase activity"/>
    <property type="evidence" value="ECO:0007669"/>
    <property type="project" value="UniProtKB-UniRule"/>
</dbReference>